<sequence length="50" mass="5905">SFLWVTVPRESGLRWEWRAVMWKCCMFRNQTNTSCTFTKAAFSRSSLPTV</sequence>
<proteinExistence type="predicted"/>
<dbReference type="Proteomes" id="UP001529510">
    <property type="component" value="Unassembled WGS sequence"/>
</dbReference>
<keyword evidence="2" id="KW-1185">Reference proteome</keyword>
<evidence type="ECO:0000313" key="1">
    <source>
        <dbReference type="EMBL" id="KAL0160189.1"/>
    </source>
</evidence>
<reference evidence="1 2" key="1">
    <citation type="submission" date="2024-05" db="EMBL/GenBank/DDBJ databases">
        <title>Genome sequencing and assembly of Indian major carp, Cirrhinus mrigala (Hamilton, 1822).</title>
        <authorList>
            <person name="Mohindra V."/>
            <person name="Chowdhury L.M."/>
            <person name="Lal K."/>
            <person name="Jena J.K."/>
        </authorList>
    </citation>
    <scope>NUCLEOTIDE SEQUENCE [LARGE SCALE GENOMIC DNA]</scope>
    <source>
        <strain evidence="1">CM1030</strain>
        <tissue evidence="1">Blood</tissue>
    </source>
</reference>
<protein>
    <submittedName>
        <fullName evidence="1">Uncharacterized protein</fullName>
    </submittedName>
</protein>
<comment type="caution">
    <text evidence="1">The sequence shown here is derived from an EMBL/GenBank/DDBJ whole genome shotgun (WGS) entry which is preliminary data.</text>
</comment>
<accession>A0ABD0NDS9</accession>
<organism evidence="1 2">
    <name type="scientific">Cirrhinus mrigala</name>
    <name type="common">Mrigala</name>
    <dbReference type="NCBI Taxonomy" id="683832"/>
    <lineage>
        <taxon>Eukaryota</taxon>
        <taxon>Metazoa</taxon>
        <taxon>Chordata</taxon>
        <taxon>Craniata</taxon>
        <taxon>Vertebrata</taxon>
        <taxon>Euteleostomi</taxon>
        <taxon>Actinopterygii</taxon>
        <taxon>Neopterygii</taxon>
        <taxon>Teleostei</taxon>
        <taxon>Ostariophysi</taxon>
        <taxon>Cypriniformes</taxon>
        <taxon>Cyprinidae</taxon>
        <taxon>Labeoninae</taxon>
        <taxon>Labeonini</taxon>
        <taxon>Cirrhinus</taxon>
    </lineage>
</organism>
<feature type="non-terminal residue" evidence="1">
    <location>
        <position position="1"/>
    </location>
</feature>
<dbReference type="EMBL" id="JAMKFB020000022">
    <property type="protein sequence ID" value="KAL0160189.1"/>
    <property type="molecule type" value="Genomic_DNA"/>
</dbReference>
<name>A0ABD0NDS9_CIRMR</name>
<gene>
    <name evidence="1" type="ORF">M9458_043914</name>
</gene>
<evidence type="ECO:0000313" key="2">
    <source>
        <dbReference type="Proteomes" id="UP001529510"/>
    </source>
</evidence>
<dbReference type="AlphaFoldDB" id="A0ABD0NDS9"/>
<feature type="non-terminal residue" evidence="1">
    <location>
        <position position="50"/>
    </location>
</feature>